<accession>A0A0E9U1N8</accession>
<name>A0A0E9U1N8_ANGAN</name>
<reference evidence="1" key="2">
    <citation type="journal article" date="2015" name="Fish Shellfish Immunol.">
        <title>Early steps in the European eel (Anguilla anguilla)-Vibrio vulnificus interaction in the gills: Role of the RtxA13 toxin.</title>
        <authorList>
            <person name="Callol A."/>
            <person name="Pajuelo D."/>
            <person name="Ebbesson L."/>
            <person name="Teles M."/>
            <person name="MacKenzie S."/>
            <person name="Amaro C."/>
        </authorList>
    </citation>
    <scope>NUCLEOTIDE SEQUENCE</scope>
</reference>
<protein>
    <submittedName>
        <fullName evidence="1">Uncharacterized protein</fullName>
    </submittedName>
</protein>
<dbReference type="EMBL" id="GBXM01049699">
    <property type="protein sequence ID" value="JAH58878.1"/>
    <property type="molecule type" value="Transcribed_RNA"/>
</dbReference>
<reference evidence="1" key="1">
    <citation type="submission" date="2014-11" db="EMBL/GenBank/DDBJ databases">
        <authorList>
            <person name="Amaro Gonzalez C."/>
        </authorList>
    </citation>
    <scope>NUCLEOTIDE SEQUENCE</scope>
</reference>
<proteinExistence type="predicted"/>
<organism evidence="1">
    <name type="scientific">Anguilla anguilla</name>
    <name type="common">European freshwater eel</name>
    <name type="synonym">Muraena anguilla</name>
    <dbReference type="NCBI Taxonomy" id="7936"/>
    <lineage>
        <taxon>Eukaryota</taxon>
        <taxon>Metazoa</taxon>
        <taxon>Chordata</taxon>
        <taxon>Craniata</taxon>
        <taxon>Vertebrata</taxon>
        <taxon>Euteleostomi</taxon>
        <taxon>Actinopterygii</taxon>
        <taxon>Neopterygii</taxon>
        <taxon>Teleostei</taxon>
        <taxon>Anguilliformes</taxon>
        <taxon>Anguillidae</taxon>
        <taxon>Anguilla</taxon>
    </lineage>
</organism>
<sequence>MPWNPPPPNDFRSLYYSSGEYPYVLLCGCTNFSKMAFFACDSCLSSKISLGWESVEKIQHSSCYVYNI</sequence>
<dbReference type="AlphaFoldDB" id="A0A0E9U1N8"/>
<evidence type="ECO:0000313" key="1">
    <source>
        <dbReference type="EMBL" id="JAH58878.1"/>
    </source>
</evidence>